<dbReference type="AlphaFoldDB" id="W5TKP7"/>
<dbReference type="HOGENOM" id="CLU_3330757_0_0_11"/>
<dbReference type="Proteomes" id="UP000019150">
    <property type="component" value="Chromosome"/>
</dbReference>
<name>W5TKP7_9NOCA</name>
<organism evidence="1 2">
    <name type="scientific">Nocardia nova SH22a</name>
    <dbReference type="NCBI Taxonomy" id="1415166"/>
    <lineage>
        <taxon>Bacteria</taxon>
        <taxon>Bacillati</taxon>
        <taxon>Actinomycetota</taxon>
        <taxon>Actinomycetes</taxon>
        <taxon>Mycobacteriales</taxon>
        <taxon>Nocardiaceae</taxon>
        <taxon>Nocardia</taxon>
    </lineage>
</organism>
<evidence type="ECO:0000313" key="2">
    <source>
        <dbReference type="Proteomes" id="UP000019150"/>
    </source>
</evidence>
<gene>
    <name evidence="1" type="ORF">NONO_c47490</name>
</gene>
<evidence type="ECO:0000313" key="1">
    <source>
        <dbReference type="EMBL" id="AHH19533.1"/>
    </source>
</evidence>
<proteinExistence type="predicted"/>
<sequence length="38" mass="3964">MTAVGHLLEFQQATVAAHAWHTECLAGVPAVSDCSTLP</sequence>
<accession>W5TKP7</accession>
<dbReference type="KEGG" id="nno:NONO_c47490"/>
<dbReference type="EMBL" id="CP006850">
    <property type="protein sequence ID" value="AHH19533.1"/>
    <property type="molecule type" value="Genomic_DNA"/>
</dbReference>
<dbReference type="PATRIC" id="fig|1415166.3.peg.4889"/>
<reference evidence="1 2" key="1">
    <citation type="journal article" date="2014" name="Appl. Environ. Microbiol.">
        <title>Insights into the Microbial Degradation of Rubber and Gutta-Percha by Analysis of the Complete Genome of Nocardia nova SH22a.</title>
        <authorList>
            <person name="Luo Q."/>
            <person name="Hiessl S."/>
            <person name="Poehlein A."/>
            <person name="Daniel R."/>
            <person name="Steinbuchel A."/>
        </authorList>
    </citation>
    <scope>NUCLEOTIDE SEQUENCE [LARGE SCALE GENOMIC DNA]</scope>
    <source>
        <strain evidence="1">SH22a</strain>
    </source>
</reference>
<dbReference type="STRING" id="1415166.NONO_c47490"/>
<keyword evidence="2" id="KW-1185">Reference proteome</keyword>
<protein>
    <submittedName>
        <fullName evidence="1">Uncharacterized protein</fullName>
    </submittedName>
</protein>